<proteinExistence type="predicted"/>
<dbReference type="RefSeq" id="WP_310020737.1">
    <property type="nucleotide sequence ID" value="NZ_JAVDUM010000009.1"/>
</dbReference>
<dbReference type="Proteomes" id="UP001259347">
    <property type="component" value="Unassembled WGS sequence"/>
</dbReference>
<sequence length="147" mass="15021">MALPTDYVAHDPRSITAAANAANAAINFLLEGTGWRNLLGGAGLLNGWTATVFMIRKAGSRVDLIEQDLNGTAATGDTIFNLGSAWGVDLSSGPFFPIPTFIGNAPAAAPVRITTAGQLSCTGRVGGLRAVTSWPSNPTVPSSLPGV</sequence>
<accession>A0ABU1SDM7</accession>
<reference evidence="1 2" key="1">
    <citation type="submission" date="2023-07" db="EMBL/GenBank/DDBJ databases">
        <title>Sorghum-associated microbial communities from plants grown in Nebraska, USA.</title>
        <authorList>
            <person name="Schachtman D."/>
        </authorList>
    </citation>
    <scope>NUCLEOTIDE SEQUENCE [LARGE SCALE GENOMIC DNA]</scope>
    <source>
        <strain evidence="1 2">2980</strain>
    </source>
</reference>
<evidence type="ECO:0000313" key="2">
    <source>
        <dbReference type="Proteomes" id="UP001259347"/>
    </source>
</evidence>
<name>A0ABU1SDM7_9MICO</name>
<keyword evidence="2" id="KW-1185">Reference proteome</keyword>
<evidence type="ECO:0000313" key="1">
    <source>
        <dbReference type="EMBL" id="MDR6867692.1"/>
    </source>
</evidence>
<organism evidence="1 2">
    <name type="scientific">Microbacterium resistens</name>
    <dbReference type="NCBI Taxonomy" id="156977"/>
    <lineage>
        <taxon>Bacteria</taxon>
        <taxon>Bacillati</taxon>
        <taxon>Actinomycetota</taxon>
        <taxon>Actinomycetes</taxon>
        <taxon>Micrococcales</taxon>
        <taxon>Microbacteriaceae</taxon>
        <taxon>Microbacterium</taxon>
    </lineage>
</organism>
<dbReference type="EMBL" id="JAVDUM010000009">
    <property type="protein sequence ID" value="MDR6867692.1"/>
    <property type="molecule type" value="Genomic_DNA"/>
</dbReference>
<protein>
    <submittedName>
        <fullName evidence="1">Uncharacterized protein</fullName>
    </submittedName>
</protein>
<comment type="caution">
    <text evidence="1">The sequence shown here is derived from an EMBL/GenBank/DDBJ whole genome shotgun (WGS) entry which is preliminary data.</text>
</comment>
<gene>
    <name evidence="1" type="ORF">J2Y69_002296</name>
</gene>